<accession>A0A9P6PVC2</accession>
<reference evidence="3" key="1">
    <citation type="journal article" date="2020" name="Fungal Divers.">
        <title>Resolving the Mortierellaceae phylogeny through synthesis of multi-gene phylogenetics and phylogenomics.</title>
        <authorList>
            <person name="Vandepol N."/>
            <person name="Liber J."/>
            <person name="Desiro A."/>
            <person name="Na H."/>
            <person name="Kennedy M."/>
            <person name="Barry K."/>
            <person name="Grigoriev I.V."/>
            <person name="Miller A.N."/>
            <person name="O'Donnell K."/>
            <person name="Stajich J.E."/>
            <person name="Bonito G."/>
        </authorList>
    </citation>
    <scope>NUCLEOTIDE SEQUENCE</scope>
    <source>
        <strain evidence="3">KOD948</strain>
    </source>
</reference>
<evidence type="ECO:0000256" key="1">
    <source>
        <dbReference type="SAM" id="MobiDB-lite"/>
    </source>
</evidence>
<feature type="compositionally biased region" description="Gly residues" evidence="1">
    <location>
        <begin position="201"/>
        <end position="213"/>
    </location>
</feature>
<feature type="compositionally biased region" description="Basic and acidic residues" evidence="1">
    <location>
        <begin position="1"/>
        <end position="15"/>
    </location>
</feature>
<dbReference type="Proteomes" id="UP000726737">
    <property type="component" value="Unassembled WGS sequence"/>
</dbReference>
<name>A0A9P6PVC2_9FUNG</name>
<sequence length="423" mass="44299">MHILSRDRRVSDKKPSTNLAFSPSSTSASASASAPRSRSWAWSILFSVVILNSFLSILSPSTAGGKALAALTPGFCGDCQTFAYAIAPCGGTFVPTDIEIDGEYVLQQAHSKCVCSDVMQKVLWTCAKCEFLAGHQSKGPPPQKYQTQCMAWGMTIDEWKAPYTGQVAPGTQTELGNGGVNPPAPPPSETTGGPGTKPTQPGGGNGGGNGGNGSKPSSTDPDKPSASSDNSVTDGSAQADSGPNTTAIIISVCIIGVAGVAGAVAVVMMKRRRRRRTPLDLDSSPALANFMAKDDQWDKPRPSSPPLPPAPVASAAPVVGGGRHHQYDQFEGSVAGGYDPKYDQYDQYGHPGGHPGGHGAYDGYGQGQYGQGQYPEHHYQGQYDQGYHPQQEAYPMHDYGYDHSVSGAPHHGGSVVGGDSKYR</sequence>
<feature type="region of interest" description="Disordered" evidence="1">
    <location>
        <begin position="293"/>
        <end position="423"/>
    </location>
</feature>
<evidence type="ECO:0000313" key="3">
    <source>
        <dbReference type="EMBL" id="KAG0253662.1"/>
    </source>
</evidence>
<organism evidence="3 4">
    <name type="scientific">Mortierella polycephala</name>
    <dbReference type="NCBI Taxonomy" id="41804"/>
    <lineage>
        <taxon>Eukaryota</taxon>
        <taxon>Fungi</taxon>
        <taxon>Fungi incertae sedis</taxon>
        <taxon>Mucoromycota</taxon>
        <taxon>Mortierellomycotina</taxon>
        <taxon>Mortierellomycetes</taxon>
        <taxon>Mortierellales</taxon>
        <taxon>Mortierellaceae</taxon>
        <taxon>Mortierella</taxon>
    </lineage>
</organism>
<keyword evidence="2" id="KW-0812">Transmembrane</keyword>
<keyword evidence="4" id="KW-1185">Reference proteome</keyword>
<evidence type="ECO:0000256" key="2">
    <source>
        <dbReference type="SAM" id="Phobius"/>
    </source>
</evidence>
<evidence type="ECO:0000313" key="4">
    <source>
        <dbReference type="Proteomes" id="UP000726737"/>
    </source>
</evidence>
<feature type="transmembrane region" description="Helical" evidence="2">
    <location>
        <begin position="247"/>
        <end position="269"/>
    </location>
</feature>
<keyword evidence="2" id="KW-0472">Membrane</keyword>
<evidence type="ECO:0008006" key="5">
    <source>
        <dbReference type="Google" id="ProtNLM"/>
    </source>
</evidence>
<dbReference type="EMBL" id="JAAAJA010000446">
    <property type="protein sequence ID" value="KAG0253662.1"/>
    <property type="molecule type" value="Genomic_DNA"/>
</dbReference>
<feature type="compositionally biased region" description="Polar residues" evidence="1">
    <location>
        <begin position="230"/>
        <end position="243"/>
    </location>
</feature>
<feature type="compositionally biased region" description="Pro residues" evidence="1">
    <location>
        <begin position="302"/>
        <end position="311"/>
    </location>
</feature>
<feature type="compositionally biased region" description="Gly residues" evidence="1">
    <location>
        <begin position="350"/>
        <end position="370"/>
    </location>
</feature>
<dbReference type="OrthoDB" id="2445303at2759"/>
<gene>
    <name evidence="3" type="ORF">BG011_006236</name>
</gene>
<proteinExistence type="predicted"/>
<feature type="region of interest" description="Disordered" evidence="1">
    <location>
        <begin position="166"/>
        <end position="243"/>
    </location>
</feature>
<comment type="caution">
    <text evidence="3">The sequence shown here is derived from an EMBL/GenBank/DDBJ whole genome shotgun (WGS) entry which is preliminary data.</text>
</comment>
<feature type="compositionally biased region" description="Low complexity" evidence="1">
    <location>
        <begin position="214"/>
        <end position="229"/>
    </location>
</feature>
<feature type="compositionally biased region" description="Low complexity" evidence="1">
    <location>
        <begin position="22"/>
        <end position="31"/>
    </location>
</feature>
<keyword evidence="2" id="KW-1133">Transmembrane helix</keyword>
<protein>
    <recommendedName>
        <fullName evidence="5">Transmembrane protein</fullName>
    </recommendedName>
</protein>
<feature type="region of interest" description="Disordered" evidence="1">
    <location>
        <begin position="1"/>
        <end position="31"/>
    </location>
</feature>
<dbReference type="AlphaFoldDB" id="A0A9P6PVC2"/>